<dbReference type="Proteomes" id="UP001321506">
    <property type="component" value="Unassembled WGS sequence"/>
</dbReference>
<evidence type="ECO:0000256" key="4">
    <source>
        <dbReference type="ARBA" id="ARBA00022519"/>
    </source>
</evidence>
<feature type="domain" description="Tripartite ATP-independent periplasmic transporters DctQ component" evidence="10">
    <location>
        <begin position="29"/>
        <end position="157"/>
    </location>
</feature>
<dbReference type="PANTHER" id="PTHR35011:SF2">
    <property type="entry name" value="2,3-DIKETO-L-GULONATE TRAP TRANSPORTER SMALL PERMEASE PROTEIN YIAM"/>
    <property type="match status" value="1"/>
</dbReference>
<reference evidence="11 12" key="1">
    <citation type="submission" date="2023-04" db="EMBL/GenBank/DDBJ databases">
        <title>Klugiella caeni sp. nov. isolated from the sludge of biochemical tank.</title>
        <authorList>
            <person name="Geng K."/>
        </authorList>
    </citation>
    <scope>NUCLEOTIDE SEQUENCE [LARGE SCALE GENOMIC DNA]</scope>
    <source>
        <strain evidence="11 12">YN-L-19</strain>
    </source>
</reference>
<evidence type="ECO:0000256" key="1">
    <source>
        <dbReference type="ARBA" id="ARBA00004429"/>
    </source>
</evidence>
<evidence type="ECO:0000256" key="7">
    <source>
        <dbReference type="ARBA" id="ARBA00023136"/>
    </source>
</evidence>
<dbReference type="GO" id="GO:0022857">
    <property type="term" value="F:transmembrane transporter activity"/>
    <property type="evidence" value="ECO:0007669"/>
    <property type="project" value="TreeGrafter"/>
</dbReference>
<evidence type="ECO:0000256" key="3">
    <source>
        <dbReference type="ARBA" id="ARBA00022475"/>
    </source>
</evidence>
<keyword evidence="7 9" id="KW-0472">Membrane</keyword>
<sequence length="192" mass="21339">MTHHLRPWMRRSVALIEDVLPSLLLLATALLIAADVFMRYVLNHPIRGVGEIVAMLLVWQVMLGAAAVARLRGHIVVDALIGRFSGTVRAWLDVVRLLIVIAVVAFLLWFGFQLFQQTSGRVVAMLGLSRGFTTIAIPIGAALMLVYYLRDISLAVRGILRGGYVAPAQRQVIDEDEFKTRPVPTRVEEVSR</sequence>
<evidence type="ECO:0000313" key="12">
    <source>
        <dbReference type="Proteomes" id="UP001321506"/>
    </source>
</evidence>
<protein>
    <submittedName>
        <fullName evidence="11">TRAP transporter small permease</fullName>
    </submittedName>
</protein>
<keyword evidence="2" id="KW-0813">Transport</keyword>
<dbReference type="GO" id="GO:0005886">
    <property type="term" value="C:plasma membrane"/>
    <property type="evidence" value="ECO:0007669"/>
    <property type="project" value="UniProtKB-SubCell"/>
</dbReference>
<evidence type="ECO:0000259" key="10">
    <source>
        <dbReference type="Pfam" id="PF04290"/>
    </source>
</evidence>
<keyword evidence="6 9" id="KW-1133">Transmembrane helix</keyword>
<keyword evidence="3" id="KW-1003">Cell membrane</keyword>
<feature type="transmembrane region" description="Helical" evidence="9">
    <location>
        <begin position="48"/>
        <end position="69"/>
    </location>
</feature>
<keyword evidence="12" id="KW-1185">Reference proteome</keyword>
<evidence type="ECO:0000256" key="5">
    <source>
        <dbReference type="ARBA" id="ARBA00022692"/>
    </source>
</evidence>
<dbReference type="Pfam" id="PF04290">
    <property type="entry name" value="DctQ"/>
    <property type="match status" value="1"/>
</dbReference>
<dbReference type="EMBL" id="JASATX010000002">
    <property type="protein sequence ID" value="MDI2098496.1"/>
    <property type="molecule type" value="Genomic_DNA"/>
</dbReference>
<organism evidence="11 12">
    <name type="scientific">Ruicaihuangia caeni</name>
    <dbReference type="NCBI Taxonomy" id="3042517"/>
    <lineage>
        <taxon>Bacteria</taxon>
        <taxon>Bacillati</taxon>
        <taxon>Actinomycetota</taxon>
        <taxon>Actinomycetes</taxon>
        <taxon>Micrococcales</taxon>
        <taxon>Microbacteriaceae</taxon>
        <taxon>Ruicaihuangia</taxon>
    </lineage>
</organism>
<evidence type="ECO:0000256" key="9">
    <source>
        <dbReference type="SAM" id="Phobius"/>
    </source>
</evidence>
<dbReference type="GO" id="GO:0015740">
    <property type="term" value="P:C4-dicarboxylate transport"/>
    <property type="evidence" value="ECO:0007669"/>
    <property type="project" value="TreeGrafter"/>
</dbReference>
<proteinExistence type="inferred from homology"/>
<gene>
    <name evidence="11" type="ORF">QF206_05910</name>
</gene>
<comment type="caution">
    <text evidence="11">The sequence shown here is derived from an EMBL/GenBank/DDBJ whole genome shotgun (WGS) entry which is preliminary data.</text>
</comment>
<keyword evidence="4" id="KW-0997">Cell inner membrane</keyword>
<evidence type="ECO:0000256" key="6">
    <source>
        <dbReference type="ARBA" id="ARBA00022989"/>
    </source>
</evidence>
<dbReference type="RefSeq" id="WP_281488286.1">
    <property type="nucleotide sequence ID" value="NZ_CP159582.1"/>
</dbReference>
<feature type="transmembrane region" description="Helical" evidence="9">
    <location>
        <begin position="20"/>
        <end position="42"/>
    </location>
</feature>
<keyword evidence="5 9" id="KW-0812">Transmembrane</keyword>
<feature type="transmembrane region" description="Helical" evidence="9">
    <location>
        <begin position="90"/>
        <end position="112"/>
    </location>
</feature>
<comment type="subcellular location">
    <subcellularLocation>
        <location evidence="1">Cell inner membrane</location>
        <topology evidence="1">Multi-pass membrane protein</topology>
    </subcellularLocation>
</comment>
<dbReference type="InterPro" id="IPR007387">
    <property type="entry name" value="TRAP_DctQ"/>
</dbReference>
<name>A0AAW6T3U8_9MICO</name>
<accession>A0AAW6T3U8</accession>
<evidence type="ECO:0000313" key="11">
    <source>
        <dbReference type="EMBL" id="MDI2098496.1"/>
    </source>
</evidence>
<comment type="similarity">
    <text evidence="8">Belongs to the TRAP transporter small permease family.</text>
</comment>
<dbReference type="PANTHER" id="PTHR35011">
    <property type="entry name" value="2,3-DIKETO-L-GULONATE TRAP TRANSPORTER SMALL PERMEASE PROTEIN YIAM"/>
    <property type="match status" value="1"/>
</dbReference>
<feature type="transmembrane region" description="Helical" evidence="9">
    <location>
        <begin position="132"/>
        <end position="149"/>
    </location>
</feature>
<dbReference type="InterPro" id="IPR055348">
    <property type="entry name" value="DctQ"/>
</dbReference>
<evidence type="ECO:0000256" key="2">
    <source>
        <dbReference type="ARBA" id="ARBA00022448"/>
    </source>
</evidence>
<dbReference type="AlphaFoldDB" id="A0AAW6T3U8"/>
<evidence type="ECO:0000256" key="8">
    <source>
        <dbReference type="ARBA" id="ARBA00038436"/>
    </source>
</evidence>